<keyword evidence="2" id="KW-1185">Reference proteome</keyword>
<dbReference type="Pfam" id="PF19768">
    <property type="entry name" value="DUF6255"/>
    <property type="match status" value="1"/>
</dbReference>
<dbReference type="EMBL" id="JACHJH010000002">
    <property type="protein sequence ID" value="MBB4892629.1"/>
    <property type="molecule type" value="Genomic_DNA"/>
</dbReference>
<organism evidence="1 2">
    <name type="scientific">Streptomyces olivoverticillatus</name>
    <dbReference type="NCBI Taxonomy" id="66427"/>
    <lineage>
        <taxon>Bacteria</taxon>
        <taxon>Bacillati</taxon>
        <taxon>Actinomycetota</taxon>
        <taxon>Actinomycetes</taxon>
        <taxon>Kitasatosporales</taxon>
        <taxon>Streptomycetaceae</taxon>
        <taxon>Streptomyces</taxon>
    </lineage>
</organism>
<reference evidence="1 2" key="1">
    <citation type="submission" date="2020-08" db="EMBL/GenBank/DDBJ databases">
        <title>Genomic Encyclopedia of Type Strains, Phase III (KMG-III): the genomes of soil and plant-associated and newly described type strains.</title>
        <authorList>
            <person name="Whitman W."/>
        </authorList>
    </citation>
    <scope>NUCLEOTIDE SEQUENCE [LARGE SCALE GENOMIC DNA]</scope>
    <source>
        <strain evidence="1 2">CECT 3266</strain>
    </source>
</reference>
<comment type="caution">
    <text evidence="1">The sequence shown here is derived from an EMBL/GenBank/DDBJ whole genome shotgun (WGS) entry which is preliminary data.</text>
</comment>
<accession>A0A7W7LLT6</accession>
<sequence length="70" mass="7700">MKTCRGCGTHRFIDYRPLALALPLPEGPHPHGPTVTHAGLMPRQRNAGQLPSALLAKVREANRRNLKGRP</sequence>
<name>A0A7W7LLT6_9ACTN</name>
<proteinExistence type="predicted"/>
<dbReference type="Proteomes" id="UP000556084">
    <property type="component" value="Unassembled WGS sequence"/>
</dbReference>
<evidence type="ECO:0000313" key="1">
    <source>
        <dbReference type="EMBL" id="MBB4892629.1"/>
    </source>
</evidence>
<evidence type="ECO:0000313" key="2">
    <source>
        <dbReference type="Proteomes" id="UP000556084"/>
    </source>
</evidence>
<gene>
    <name evidence="1" type="ORF">FHS39_001640</name>
</gene>
<dbReference type="AlphaFoldDB" id="A0A7W7LLT6"/>
<dbReference type="InterPro" id="IPR046222">
    <property type="entry name" value="DUF6255"/>
</dbReference>
<protein>
    <submittedName>
        <fullName evidence="1">Uncharacterized protein</fullName>
    </submittedName>
</protein>